<proteinExistence type="predicted"/>
<feature type="transmembrane region" description="Helical" evidence="1">
    <location>
        <begin position="299"/>
        <end position="318"/>
    </location>
</feature>
<dbReference type="Proteomes" id="UP001180020">
    <property type="component" value="Unassembled WGS sequence"/>
</dbReference>
<accession>A0AAV9DV90</accession>
<sequence length="321" mass="34045">MGGGAIRHVMKAAAVGARAPMAGQASAIRRATMTPSTVPAGVASETVAQTISVTSQTSGEGSAQKAQQWEPFDDWELAEDGIVFDTVPPPRIVFGQVPSLEEAKAATSDLKEALEKMHFKPSVTASSVRSSSSSENSETKVCVNEQSAALSPMPRHVFQAFSLLQGSTEAQDVVASLASDKNVWDAVLKNEKVMDFYKTHQTLEPVLAGVTGDINVDSHLTSYVENGYIKGASECMGTEFTEKEPETSVFSGFMKNIKLKIDEVVSNISNLFQSFMGSPDEGSGSPDGGRSRTETAIDLGIGASFIALAIAAIMVVLFKRV</sequence>
<dbReference type="EMBL" id="JAUJYO010000011">
    <property type="protein sequence ID" value="KAK1305172.1"/>
    <property type="molecule type" value="Genomic_DNA"/>
</dbReference>
<keyword evidence="1" id="KW-1133">Transmembrane helix</keyword>
<dbReference type="PANTHER" id="PTHR33625:SF4">
    <property type="entry name" value="OS08G0179900 PROTEIN"/>
    <property type="match status" value="1"/>
</dbReference>
<reference evidence="2" key="1">
    <citation type="journal article" date="2023" name="Nat. Commun.">
        <title>Diploid and tetraploid genomes of Acorus and the evolution of monocots.</title>
        <authorList>
            <person name="Ma L."/>
            <person name="Liu K.W."/>
            <person name="Li Z."/>
            <person name="Hsiao Y.Y."/>
            <person name="Qi Y."/>
            <person name="Fu T."/>
            <person name="Tang G.D."/>
            <person name="Zhang D."/>
            <person name="Sun W.H."/>
            <person name="Liu D.K."/>
            <person name="Li Y."/>
            <person name="Chen G.Z."/>
            <person name="Liu X.D."/>
            <person name="Liao X.Y."/>
            <person name="Jiang Y.T."/>
            <person name="Yu X."/>
            <person name="Hao Y."/>
            <person name="Huang J."/>
            <person name="Zhao X.W."/>
            <person name="Ke S."/>
            <person name="Chen Y.Y."/>
            <person name="Wu W.L."/>
            <person name="Hsu J.L."/>
            <person name="Lin Y.F."/>
            <person name="Huang M.D."/>
            <person name="Li C.Y."/>
            <person name="Huang L."/>
            <person name="Wang Z.W."/>
            <person name="Zhao X."/>
            <person name="Zhong W.Y."/>
            <person name="Peng D.H."/>
            <person name="Ahmad S."/>
            <person name="Lan S."/>
            <person name="Zhang J.S."/>
            <person name="Tsai W.C."/>
            <person name="Van de Peer Y."/>
            <person name="Liu Z.J."/>
        </authorList>
    </citation>
    <scope>NUCLEOTIDE SEQUENCE</scope>
    <source>
        <strain evidence="2">CP</strain>
    </source>
</reference>
<reference evidence="2" key="2">
    <citation type="submission" date="2023-06" db="EMBL/GenBank/DDBJ databases">
        <authorList>
            <person name="Ma L."/>
            <person name="Liu K.-W."/>
            <person name="Li Z."/>
            <person name="Hsiao Y.-Y."/>
            <person name="Qi Y."/>
            <person name="Fu T."/>
            <person name="Tang G."/>
            <person name="Zhang D."/>
            <person name="Sun W.-H."/>
            <person name="Liu D.-K."/>
            <person name="Li Y."/>
            <person name="Chen G.-Z."/>
            <person name="Liu X.-D."/>
            <person name="Liao X.-Y."/>
            <person name="Jiang Y.-T."/>
            <person name="Yu X."/>
            <person name="Hao Y."/>
            <person name="Huang J."/>
            <person name="Zhao X.-W."/>
            <person name="Ke S."/>
            <person name="Chen Y.-Y."/>
            <person name="Wu W.-L."/>
            <person name="Hsu J.-L."/>
            <person name="Lin Y.-F."/>
            <person name="Huang M.-D."/>
            <person name="Li C.-Y."/>
            <person name="Huang L."/>
            <person name="Wang Z.-W."/>
            <person name="Zhao X."/>
            <person name="Zhong W.-Y."/>
            <person name="Peng D.-H."/>
            <person name="Ahmad S."/>
            <person name="Lan S."/>
            <person name="Zhang J.-S."/>
            <person name="Tsai W.-C."/>
            <person name="Van De Peer Y."/>
            <person name="Liu Z.-J."/>
        </authorList>
    </citation>
    <scope>NUCLEOTIDE SEQUENCE</scope>
    <source>
        <strain evidence="2">CP</strain>
        <tissue evidence="2">Leaves</tissue>
    </source>
</reference>
<evidence type="ECO:0000313" key="3">
    <source>
        <dbReference type="Proteomes" id="UP001180020"/>
    </source>
</evidence>
<protein>
    <submittedName>
        <fullName evidence="2">Uncharacterized protein</fullName>
    </submittedName>
</protein>
<organism evidence="2 3">
    <name type="scientific">Acorus calamus</name>
    <name type="common">Sweet flag</name>
    <dbReference type="NCBI Taxonomy" id="4465"/>
    <lineage>
        <taxon>Eukaryota</taxon>
        <taxon>Viridiplantae</taxon>
        <taxon>Streptophyta</taxon>
        <taxon>Embryophyta</taxon>
        <taxon>Tracheophyta</taxon>
        <taxon>Spermatophyta</taxon>
        <taxon>Magnoliopsida</taxon>
        <taxon>Liliopsida</taxon>
        <taxon>Acoraceae</taxon>
        <taxon>Acorus</taxon>
    </lineage>
</organism>
<keyword evidence="1" id="KW-0472">Membrane</keyword>
<dbReference type="AlphaFoldDB" id="A0AAV9DV90"/>
<comment type="caution">
    <text evidence="2">The sequence shown here is derived from an EMBL/GenBank/DDBJ whole genome shotgun (WGS) entry which is preliminary data.</text>
</comment>
<evidence type="ECO:0000256" key="1">
    <source>
        <dbReference type="SAM" id="Phobius"/>
    </source>
</evidence>
<keyword evidence="3" id="KW-1185">Reference proteome</keyword>
<dbReference type="PANTHER" id="PTHR33625">
    <property type="entry name" value="OS08G0179900 PROTEIN"/>
    <property type="match status" value="1"/>
</dbReference>
<evidence type="ECO:0000313" key="2">
    <source>
        <dbReference type="EMBL" id="KAK1305172.1"/>
    </source>
</evidence>
<name>A0AAV9DV90_ACOCL</name>
<gene>
    <name evidence="2" type="ORF">QJS10_CPB11g01120</name>
</gene>
<keyword evidence="1" id="KW-0812">Transmembrane</keyword>